<organism evidence="1 2">
    <name type="scientific">Candidatus Methanoperedens nitratireducens</name>
    <dbReference type="NCBI Taxonomy" id="1392998"/>
    <lineage>
        <taxon>Archaea</taxon>
        <taxon>Methanobacteriati</taxon>
        <taxon>Methanobacteriota</taxon>
        <taxon>Stenosarchaea group</taxon>
        <taxon>Methanomicrobia</taxon>
        <taxon>Methanosarcinales</taxon>
        <taxon>ANME-2 cluster</taxon>
        <taxon>Candidatus Methanoperedentaceae</taxon>
        <taxon>Candidatus Methanoperedens</taxon>
    </lineage>
</organism>
<dbReference type="Proteomes" id="UP000050360">
    <property type="component" value="Unassembled WGS sequence"/>
</dbReference>
<evidence type="ECO:0000313" key="2">
    <source>
        <dbReference type="Proteomes" id="UP000050360"/>
    </source>
</evidence>
<sequence length="93" mass="11007">MTDLIQGLPERLSKRMKFFIFIGEYSDEIEFMTDAVRRLIETKEKATDQWTINFEELITDTQKTDKSDKEILLQAEKVRKDIWRKKYAGSAGQ</sequence>
<reference evidence="1 2" key="1">
    <citation type="submission" date="2015-09" db="EMBL/GenBank/DDBJ databases">
        <title>A metagenomics-based metabolic model of nitrate-dependent anaerobic oxidation of methane by Methanoperedens-like archaea.</title>
        <authorList>
            <person name="Arshad A."/>
            <person name="Speth D.R."/>
            <person name="De Graaf R.M."/>
            <person name="Op Den Camp H.J."/>
            <person name="Jetten M.S."/>
            <person name="Welte C.U."/>
        </authorList>
    </citation>
    <scope>NUCLEOTIDE SEQUENCE [LARGE SCALE GENOMIC DNA]</scope>
</reference>
<dbReference type="EMBL" id="LKCM01000236">
    <property type="protein sequence ID" value="KPQ42407.1"/>
    <property type="molecule type" value="Genomic_DNA"/>
</dbReference>
<evidence type="ECO:0000313" key="1">
    <source>
        <dbReference type="EMBL" id="KPQ42407.1"/>
    </source>
</evidence>
<name>A0A0P7ZCL4_9EURY</name>
<protein>
    <submittedName>
        <fullName evidence="1">Uncharacterized protein</fullName>
    </submittedName>
</protein>
<comment type="caution">
    <text evidence="1">The sequence shown here is derived from an EMBL/GenBank/DDBJ whole genome shotgun (WGS) entry which is preliminary data.</text>
</comment>
<dbReference type="AlphaFoldDB" id="A0A0P7ZCL4"/>
<gene>
    <name evidence="1" type="ORF">MPEBLZ_03036</name>
</gene>
<accession>A0A0P7ZCL4</accession>
<proteinExistence type="predicted"/>